<gene>
    <name evidence="3" type="primary">rt</name>
</gene>
<dbReference type="CDD" id="cd01650">
    <property type="entry name" value="RT_nLTR_like"/>
    <property type="match status" value="1"/>
</dbReference>
<keyword evidence="3" id="KW-0808">Transferase</keyword>
<name>Q76IN4_ENTHI</name>
<feature type="region of interest" description="Disordered" evidence="1">
    <location>
        <begin position="839"/>
        <end position="861"/>
    </location>
</feature>
<dbReference type="GO" id="GO:0003964">
    <property type="term" value="F:RNA-directed DNA polymerase activity"/>
    <property type="evidence" value="ECO:0007669"/>
    <property type="project" value="UniProtKB-KW"/>
</dbReference>
<dbReference type="InterPro" id="IPR043128">
    <property type="entry name" value="Rev_trsase/Diguanyl_cyclase"/>
</dbReference>
<organism evidence="3">
    <name type="scientific">Entamoeba histolytica</name>
    <dbReference type="NCBI Taxonomy" id="5759"/>
    <lineage>
        <taxon>Eukaryota</taxon>
        <taxon>Amoebozoa</taxon>
        <taxon>Evosea</taxon>
        <taxon>Archamoebae</taxon>
        <taxon>Mastigamoebida</taxon>
        <taxon>Entamoebidae</taxon>
        <taxon>Entamoeba</taxon>
    </lineage>
</organism>
<dbReference type="PROSITE" id="PS50878">
    <property type="entry name" value="RT_POL"/>
    <property type="match status" value="1"/>
</dbReference>
<dbReference type="VEuPathDB" id="AmoebaDB:EHI5A_207290"/>
<sequence>MSTTGKKEIRKEIGREEQPSEEDTKEFLNKIYNRGKRIKKENERIKEIIEESNRRNLKRIIITKENIENVITRIPSWKAPGIENMHGYYWKRLESVRDRLVIVFNEWLDTPENIPIEMLTGRTILIHKGGDSKKAENYRPITCLNVIMKIFTSIINRKIEEQLANNEEKYQINKSQYGNKKRSLAAKEVNINSLLERNEREVQKKRYLESFYDIRKAYDTVNDEWLENVLRYFKIPFQITELIKSMSSRWRIRIGYRYKEEIREVKIKNGILQGDSISPLLFILQMNIISDVIDRTNEKRLKVKHVLYMDDIKVTSETKKGMEMVHKNIIETIEVIGMEVNVNKSGVMKKGNIGIQDNMKDIPIVDSEHQYKYLGVYQFTRNDDVGCIERISKSIEEGIKENNKGNDSSMNYINRINTEIIPKFTYSASVVKLPIMKLIEIDKMIRIEVKEGKIIGAGMCTSRLYVNRNKMGDGLKSIRDEYAIKLIRSILYYTWKRGNRIGDMIGINENKNRMLNRLYKSMLKKRINKEEFRKIVEEERGKRDKNRIIKYVREKFQEDYINKWRNKKVNSEILKGFEDKTMEQKKTIKVWKGINVIRKAYIQIKKMEEKARNVGVRKALMKHDMRYAICPICNKIATINHILLNCIVTKKTQMNKHDRIGEYIWRSLKIKYQLYENKEKMKMREEENTKKLIIRKEELGKNERRIEKDKILIVWNHEVVNRSEDKFHKRIDIYVRDLNKKEAMIIDMTIVRDKNISKAFTDKINMYSKLHEHIRKIERLVRVIVIPVVITVSGLINKETVILLNAEGIEIPREIMTREIVISNMKDLMRYCGDHSGEYSNVEIPEEEDSQESEGREEILT</sequence>
<feature type="compositionally biased region" description="Basic and acidic residues" evidence="1">
    <location>
        <begin position="1"/>
        <end position="18"/>
    </location>
</feature>
<proteinExistence type="predicted"/>
<dbReference type="Pfam" id="PF00078">
    <property type="entry name" value="RVT_1"/>
    <property type="match status" value="1"/>
</dbReference>
<evidence type="ECO:0000259" key="2">
    <source>
        <dbReference type="PROSITE" id="PS50878"/>
    </source>
</evidence>
<dbReference type="PANTHER" id="PTHR35450">
    <property type="entry name" value="REVERSE TRANSCRIPTASE DOMAIN-CONTAINING PROTEIN"/>
    <property type="match status" value="1"/>
</dbReference>
<dbReference type="InterPro" id="IPR000477">
    <property type="entry name" value="RT_dom"/>
</dbReference>
<dbReference type="Gene3D" id="3.30.70.270">
    <property type="match status" value="1"/>
</dbReference>
<keyword evidence="3" id="KW-0695">RNA-directed DNA polymerase</keyword>
<feature type="domain" description="Reverse transcriptase" evidence="2">
    <location>
        <begin position="107"/>
        <end position="378"/>
    </location>
</feature>
<dbReference type="VEuPathDB" id="AmoebaDB:KM1_048320"/>
<dbReference type="PANTHER" id="PTHR35450:SF2">
    <property type="entry name" value="REVERSE TRANSCRIPTASE DOMAIN-CONTAINING PROTEIN"/>
    <property type="match status" value="1"/>
</dbReference>
<dbReference type="AlphaFoldDB" id="Q76IN4"/>
<dbReference type="InterPro" id="IPR043502">
    <property type="entry name" value="DNA/RNA_pol_sf"/>
</dbReference>
<reference evidence="3" key="1">
    <citation type="journal article" date="2004" name="Mol. Biol. Evol.">
        <title>Cross-genome screening of novel sequence-specific non-LTR retrotransposons: various multicopy RNA genes and microsatellites are selected as targets.</title>
        <authorList>
            <person name="Kojima K.K."/>
            <person name="Fujiwara H."/>
        </authorList>
    </citation>
    <scope>NUCLEOTIDE SEQUENCE</scope>
</reference>
<accession>Q76IN4</accession>
<dbReference type="VEuPathDB" id="AmoebaDB:EHI5A_208150"/>
<dbReference type="EMBL" id="AB097128">
    <property type="protein sequence ID" value="BAC82596.1"/>
    <property type="molecule type" value="Genomic_DNA"/>
</dbReference>
<protein>
    <submittedName>
        <fullName evidence="3">Reverse transcriptase</fullName>
    </submittedName>
</protein>
<feature type="region of interest" description="Disordered" evidence="1">
    <location>
        <begin position="1"/>
        <end position="25"/>
    </location>
</feature>
<dbReference type="SUPFAM" id="SSF56672">
    <property type="entry name" value="DNA/RNA polymerases"/>
    <property type="match status" value="1"/>
</dbReference>
<evidence type="ECO:0000256" key="1">
    <source>
        <dbReference type="SAM" id="MobiDB-lite"/>
    </source>
</evidence>
<keyword evidence="3" id="KW-0548">Nucleotidyltransferase</keyword>
<evidence type="ECO:0000313" key="3">
    <source>
        <dbReference type="EMBL" id="BAC82596.1"/>
    </source>
</evidence>